<feature type="region of interest" description="Disordered" evidence="10">
    <location>
        <begin position="964"/>
        <end position="1007"/>
    </location>
</feature>
<keyword evidence="7" id="KW-1015">Disulfide bond</keyword>
<feature type="compositionally biased region" description="Polar residues" evidence="10">
    <location>
        <begin position="964"/>
        <end position="977"/>
    </location>
</feature>
<feature type="non-terminal residue" evidence="12">
    <location>
        <position position="1231"/>
    </location>
</feature>
<gene>
    <name evidence="12" type="ORF">FSCOSCO3_A013857</name>
</gene>
<evidence type="ECO:0000256" key="9">
    <source>
        <dbReference type="RuleBase" id="RU003500"/>
    </source>
</evidence>
<comment type="function">
    <text evidence="9">Ligand for members of the frizzled family of seven transmembrane receptors.</text>
</comment>
<keyword evidence="3 9" id="KW-0217">Developmental protein</keyword>
<name>A0AAV1QJ26_SCOSC</name>
<keyword evidence="5" id="KW-0272">Extracellular matrix</keyword>
<evidence type="ECO:0000256" key="2">
    <source>
        <dbReference type="ARBA" id="ARBA00005683"/>
    </source>
</evidence>
<evidence type="ECO:0000256" key="6">
    <source>
        <dbReference type="ARBA" id="ARBA00022687"/>
    </source>
</evidence>
<evidence type="ECO:0000256" key="5">
    <source>
        <dbReference type="ARBA" id="ARBA00022530"/>
    </source>
</evidence>
<sequence length="1231" mass="136916">MRCLRASAGMFPRRRCCSGPLLLVLVAAVMLMVARTRLRSGRAQHEDDDDDDEDVRSGKPSDGVLMEETRKFITQLQRLHTNTQVQSGRRLVVVLTGRQLVSDTEVQLYQRVLQQLDYQVHMSRYAETSSLLRNHHGVGGWSLLLCLSSAERSCLRRISFSHLQPQQRVNLMPGLMEAFSDAGSGLCQLFTHLSGSELPMRRHACGSTNHKLHIPHDSAASDSHSPVGAPLPGLVAMVNVYVLVTSLRPLTSFLHDISVVTTNQEGKGRPTKIMDFLLQQFGQTSSHDALGQVKQVIGEVLHAAASTNQRAETPNRCVLCYQLLTFTLLFSGLITPVIIQVDADLTFSALSGETFDQQITKDLILEDSLHFLLASQTHLSETHLSPETHLSETHLSETHLSPETHLSSETHLSETHLSETHLSETHLSPETHLSSETHLTETHLSSETHLTETHLTGGGQYGGCRGTLGVCLSEEELLLLLQFQRQMKMPSAFQLLYPSTSSSSFSSSSSSYSSSGLTVSDLLLRIGRYYELQRSHSDGRQQTQAAEGVCSDPHLRQIYTDPPLTLVPPFSPRVKEYWAEVTFDTLTVRIRPEPISSACRVHLDEHRGPRMANIPVGLGNSRISILVTDDGEPEPVVMTIYTVHVYRESQPSLPMFGDHVTCSFLQDCGLLVQPDQSCGLESFVWSQSPLQTCSSGHEPGLSLLHLSHLSLCLTCLSPVSPVSPVSGRWVVPCLSCSDNRTCDWREVAWQPDGCYHPLVDRPLLQDCMTDRKVLFLGDSTNRGMMYFLAERLNCSLVNWERAHSTLLYRKLNQGRSLIGYSYYPQFWLDRKLRPTFRQALLQLLHRSRPLQNSHLTVLVVGGVQWLNTNHLETVREVLDRESLSRILVVVKSLGMGFHLPVDGIRSLSLREIQHLHQENSNIITRAKHHGYEVIDTFGITMGRYKEFLQGRCACHFHEVEKLSSSESPGDATSTTNRTRPEPALSSQSAAPNTNQEAGPNVSSYHVRGPVNQYETDEEDMETRSCGVRHMCTLTLLLASVCPLCCRASWVWMGVAPAGLPEQLGCGSLPLSLRQRELCRKKPFLLPSLQDGARLAVSECQNQFRHERWNCSTSDRPAVFGHELTSGTKETAFLYAVKAAGLVHAVTRSCSQGNLTECGCDARRRGGTAVEGWHWGGCSDHIQYGTWFSRKFIDGVAKNTSTARGGYTLLTMNQHNSEAGRLAIDQTMSTDC</sequence>
<feature type="region of interest" description="Disordered" evidence="10">
    <location>
        <begin position="40"/>
        <end position="62"/>
    </location>
</feature>
<dbReference type="PANTHER" id="PTHR14776:SF1">
    <property type="entry name" value="CADHERIN-LIKE AND PC-ESTERASE DOMAIN-CONTAINING PROTEIN 1"/>
    <property type="match status" value="1"/>
</dbReference>
<dbReference type="GO" id="GO:0016055">
    <property type="term" value="P:Wnt signaling pathway"/>
    <property type="evidence" value="ECO:0007669"/>
    <property type="project" value="UniProtKB-KW"/>
</dbReference>
<comment type="similarity">
    <text evidence="2 9">Belongs to the Wnt family.</text>
</comment>
<feature type="compositionally biased region" description="Polar residues" evidence="10">
    <location>
        <begin position="984"/>
        <end position="1003"/>
    </location>
</feature>
<evidence type="ECO:0000313" key="12">
    <source>
        <dbReference type="EMBL" id="CAK6983150.1"/>
    </source>
</evidence>
<dbReference type="Proteomes" id="UP001314229">
    <property type="component" value="Unassembled WGS sequence"/>
</dbReference>
<dbReference type="Pfam" id="PF12733">
    <property type="entry name" value="Cadherin-like"/>
    <property type="match status" value="1"/>
</dbReference>
<keyword evidence="4" id="KW-0964">Secreted</keyword>
<keyword evidence="6 9" id="KW-0879">Wnt signaling pathway</keyword>
<protein>
    <recommendedName>
        <fullName evidence="9">Protein Wnt</fullName>
    </recommendedName>
</protein>
<dbReference type="Pfam" id="PF00110">
    <property type="entry name" value="wnt"/>
    <property type="match status" value="1"/>
</dbReference>
<evidence type="ECO:0000259" key="11">
    <source>
        <dbReference type="Pfam" id="PF12733"/>
    </source>
</evidence>
<organism evidence="12 13">
    <name type="scientific">Scomber scombrus</name>
    <name type="common">Atlantic mackerel</name>
    <name type="synonym">Scomber vernalis</name>
    <dbReference type="NCBI Taxonomy" id="13677"/>
    <lineage>
        <taxon>Eukaryota</taxon>
        <taxon>Metazoa</taxon>
        <taxon>Chordata</taxon>
        <taxon>Craniata</taxon>
        <taxon>Vertebrata</taxon>
        <taxon>Euteleostomi</taxon>
        <taxon>Actinopterygii</taxon>
        <taxon>Neopterygii</taxon>
        <taxon>Teleostei</taxon>
        <taxon>Neoteleostei</taxon>
        <taxon>Acanthomorphata</taxon>
        <taxon>Pelagiaria</taxon>
        <taxon>Scombriformes</taxon>
        <taxon>Scombridae</taxon>
        <taxon>Scomber</taxon>
    </lineage>
</organism>
<dbReference type="PANTHER" id="PTHR14776">
    <property type="entry name" value="CADHERIN-LIKE AND PC-ESTERASE DOMAIN-CONTAINING PROTEIN 1"/>
    <property type="match status" value="1"/>
</dbReference>
<feature type="compositionally biased region" description="Basic and acidic residues" evidence="10">
    <location>
        <begin position="383"/>
        <end position="452"/>
    </location>
</feature>
<evidence type="ECO:0000256" key="8">
    <source>
        <dbReference type="ARBA" id="ARBA00023288"/>
    </source>
</evidence>
<evidence type="ECO:0000256" key="1">
    <source>
        <dbReference type="ARBA" id="ARBA00004498"/>
    </source>
</evidence>
<keyword evidence="8" id="KW-0449">Lipoprotein</keyword>
<dbReference type="InterPro" id="IPR005817">
    <property type="entry name" value="Wnt"/>
</dbReference>
<dbReference type="AlphaFoldDB" id="A0AAV1QJ26"/>
<comment type="subcellular location">
    <subcellularLocation>
        <location evidence="1 9">Secreted</location>
        <location evidence="1 9">Extracellular space</location>
        <location evidence="1 9">Extracellular matrix</location>
    </subcellularLocation>
</comment>
<evidence type="ECO:0000313" key="13">
    <source>
        <dbReference type="Proteomes" id="UP001314229"/>
    </source>
</evidence>
<dbReference type="GO" id="GO:0005102">
    <property type="term" value="F:signaling receptor binding"/>
    <property type="evidence" value="ECO:0007669"/>
    <property type="project" value="InterPro"/>
</dbReference>
<reference evidence="12 13" key="1">
    <citation type="submission" date="2024-01" db="EMBL/GenBank/DDBJ databases">
        <authorList>
            <person name="Alioto T."/>
            <person name="Alioto T."/>
            <person name="Gomez Garrido J."/>
        </authorList>
    </citation>
    <scope>NUCLEOTIDE SEQUENCE [LARGE SCALE GENOMIC DNA]</scope>
</reference>
<accession>A0AAV1QJ26</accession>
<evidence type="ECO:0000256" key="3">
    <source>
        <dbReference type="ARBA" id="ARBA00022473"/>
    </source>
</evidence>
<proteinExistence type="inferred from homology"/>
<feature type="region of interest" description="Disordered" evidence="10">
    <location>
        <begin position="383"/>
        <end position="458"/>
    </location>
</feature>
<keyword evidence="13" id="KW-1185">Reference proteome</keyword>
<comment type="caution">
    <text evidence="12">The sequence shown here is derived from an EMBL/GenBank/DDBJ whole genome shotgun (WGS) entry which is preliminary data.</text>
</comment>
<evidence type="ECO:0000256" key="10">
    <source>
        <dbReference type="SAM" id="MobiDB-lite"/>
    </source>
</evidence>
<dbReference type="PRINTS" id="PR01349">
    <property type="entry name" value="WNTPROTEIN"/>
</dbReference>
<evidence type="ECO:0000256" key="7">
    <source>
        <dbReference type="ARBA" id="ARBA00023157"/>
    </source>
</evidence>
<dbReference type="GO" id="GO:0005576">
    <property type="term" value="C:extracellular region"/>
    <property type="evidence" value="ECO:0007669"/>
    <property type="project" value="InterPro"/>
</dbReference>
<feature type="domain" description="Cadherin-like beta-sandwich-like" evidence="11">
    <location>
        <begin position="564"/>
        <end position="648"/>
    </location>
</feature>
<dbReference type="InterPro" id="IPR025883">
    <property type="entry name" value="Cadherin-like_domain"/>
</dbReference>
<dbReference type="SMART" id="SM00097">
    <property type="entry name" value="WNT1"/>
    <property type="match status" value="1"/>
</dbReference>
<dbReference type="EMBL" id="CAWUFR010001210">
    <property type="protein sequence ID" value="CAK6983150.1"/>
    <property type="molecule type" value="Genomic_DNA"/>
</dbReference>
<evidence type="ECO:0000256" key="4">
    <source>
        <dbReference type="ARBA" id="ARBA00022525"/>
    </source>
</evidence>